<dbReference type="EMBL" id="RBID01000011">
    <property type="protein sequence ID" value="RKQ61230.1"/>
    <property type="molecule type" value="Genomic_DNA"/>
</dbReference>
<organism evidence="3 4">
    <name type="scientific">Vogesella indigofera</name>
    <name type="common">Pseudomonas indigofera</name>
    <dbReference type="NCBI Taxonomy" id="45465"/>
    <lineage>
        <taxon>Bacteria</taxon>
        <taxon>Pseudomonadati</taxon>
        <taxon>Pseudomonadota</taxon>
        <taxon>Betaproteobacteria</taxon>
        <taxon>Neisseriales</taxon>
        <taxon>Chromobacteriaceae</taxon>
        <taxon>Vogesella</taxon>
    </lineage>
</organism>
<protein>
    <submittedName>
        <fullName evidence="3">Uncharacterized protein</fullName>
    </submittedName>
</protein>
<comment type="caution">
    <text evidence="3">The sequence shown here is derived from an EMBL/GenBank/DDBJ whole genome shotgun (WGS) entry which is preliminary data.</text>
</comment>
<evidence type="ECO:0000313" key="4">
    <source>
        <dbReference type="Proteomes" id="UP000279384"/>
    </source>
</evidence>
<feature type="region of interest" description="Disordered" evidence="2">
    <location>
        <begin position="289"/>
        <end position="328"/>
    </location>
</feature>
<keyword evidence="1" id="KW-0175">Coiled coil</keyword>
<dbReference type="Proteomes" id="UP000279384">
    <property type="component" value="Unassembled WGS sequence"/>
</dbReference>
<feature type="coiled-coil region" evidence="1">
    <location>
        <begin position="182"/>
        <end position="212"/>
    </location>
</feature>
<evidence type="ECO:0000256" key="2">
    <source>
        <dbReference type="SAM" id="MobiDB-lite"/>
    </source>
</evidence>
<proteinExistence type="predicted"/>
<evidence type="ECO:0000313" key="3">
    <source>
        <dbReference type="EMBL" id="RKQ61230.1"/>
    </source>
</evidence>
<dbReference type="RefSeq" id="WP_120809864.1">
    <property type="nucleotide sequence ID" value="NZ_RBID01000011.1"/>
</dbReference>
<evidence type="ECO:0000256" key="1">
    <source>
        <dbReference type="SAM" id="Coils"/>
    </source>
</evidence>
<feature type="compositionally biased region" description="Acidic residues" evidence="2">
    <location>
        <begin position="52"/>
        <end position="86"/>
    </location>
</feature>
<feature type="region of interest" description="Disordered" evidence="2">
    <location>
        <begin position="14"/>
        <end position="96"/>
    </location>
</feature>
<reference evidence="3 4" key="1">
    <citation type="submission" date="2018-10" db="EMBL/GenBank/DDBJ databases">
        <title>Genomic Encyclopedia of Type Strains, Phase IV (KMG-IV): sequencing the most valuable type-strain genomes for metagenomic binning, comparative biology and taxonomic classification.</title>
        <authorList>
            <person name="Goeker M."/>
        </authorList>
    </citation>
    <scope>NUCLEOTIDE SEQUENCE [LARGE SCALE GENOMIC DNA]</scope>
    <source>
        <strain evidence="3 4">DSM 3303</strain>
    </source>
</reference>
<name>A0A495BIQ5_VOGIN</name>
<gene>
    <name evidence="3" type="ORF">C8E02_0997</name>
</gene>
<sequence>MRIRQQLIARGYWQQAGDGGAAGGGAGGAPSPSSSEDDDIVALLSDHAGAAGDDDAADDGADDGQPDPDAEVEGDPADDEATDEQDGEKSASLYKVKVNGEEQEVTLDELLAGYQKDADYRQKTEKLAEDRRAAQSERQAALAERQQLGQQLDRYGFQLEAVMQDAQQVDWQTLLDNDPQEFMRQKLRVETAERELMQVNAQRQQLAEVMQQDQVQALNEHVKHEREQLLAKLPEWADESKRKAEMGELRNYMQKQGYRDEEIGQLSDHRALLTIRKAWLFDQLQAKRGSTENKVKAAPPKVIKPSATTSPTDGRNKSMRALKQSGSIKDAASVIENLLD</sequence>
<feature type="compositionally biased region" description="Gly residues" evidence="2">
    <location>
        <begin position="17"/>
        <end position="28"/>
    </location>
</feature>
<feature type="compositionally biased region" description="Low complexity" evidence="2">
    <location>
        <begin position="296"/>
        <end position="305"/>
    </location>
</feature>
<dbReference type="AlphaFoldDB" id="A0A495BIQ5"/>
<feature type="coiled-coil region" evidence="1">
    <location>
        <begin position="124"/>
        <end position="151"/>
    </location>
</feature>
<accession>A0A495BIQ5</accession>